<evidence type="ECO:0000313" key="2">
    <source>
        <dbReference type="Proteomes" id="UP000789570"/>
    </source>
</evidence>
<name>A0A9N9ANR3_9GLOM</name>
<reference evidence="1" key="1">
    <citation type="submission" date="2021-06" db="EMBL/GenBank/DDBJ databases">
        <authorList>
            <person name="Kallberg Y."/>
            <person name="Tangrot J."/>
            <person name="Rosling A."/>
        </authorList>
    </citation>
    <scope>NUCLEOTIDE SEQUENCE</scope>
    <source>
        <strain evidence="1">UK204</strain>
    </source>
</reference>
<dbReference type="AlphaFoldDB" id="A0A9N9ANR3"/>
<accession>A0A9N9ANR3</accession>
<evidence type="ECO:0000313" key="1">
    <source>
        <dbReference type="EMBL" id="CAG8536900.1"/>
    </source>
</evidence>
<keyword evidence="2" id="KW-1185">Reference proteome</keyword>
<dbReference type="Proteomes" id="UP000789570">
    <property type="component" value="Unassembled WGS sequence"/>
</dbReference>
<protein>
    <submittedName>
        <fullName evidence="1">11484_t:CDS:1</fullName>
    </submittedName>
</protein>
<comment type="caution">
    <text evidence="1">The sequence shown here is derived from an EMBL/GenBank/DDBJ whole genome shotgun (WGS) entry which is preliminary data.</text>
</comment>
<gene>
    <name evidence="1" type="ORF">FCALED_LOCUS5449</name>
</gene>
<proteinExistence type="predicted"/>
<sequence length="46" mass="5266">MLALDEILLTFSTIYYRTIGGVEKIHYPNTISVGNFMTNAVNFIQR</sequence>
<organism evidence="1 2">
    <name type="scientific">Funneliformis caledonium</name>
    <dbReference type="NCBI Taxonomy" id="1117310"/>
    <lineage>
        <taxon>Eukaryota</taxon>
        <taxon>Fungi</taxon>
        <taxon>Fungi incertae sedis</taxon>
        <taxon>Mucoromycota</taxon>
        <taxon>Glomeromycotina</taxon>
        <taxon>Glomeromycetes</taxon>
        <taxon>Glomerales</taxon>
        <taxon>Glomeraceae</taxon>
        <taxon>Funneliformis</taxon>
    </lineage>
</organism>
<dbReference type="EMBL" id="CAJVPQ010001182">
    <property type="protein sequence ID" value="CAG8536900.1"/>
    <property type="molecule type" value="Genomic_DNA"/>
</dbReference>